<feature type="compositionally biased region" description="Low complexity" evidence="1">
    <location>
        <begin position="131"/>
        <end position="140"/>
    </location>
</feature>
<feature type="compositionally biased region" description="Low complexity" evidence="1">
    <location>
        <begin position="114"/>
        <end position="124"/>
    </location>
</feature>
<gene>
    <name evidence="2" type="ORF">AQZ59_01422</name>
</gene>
<dbReference type="Proteomes" id="UP000054404">
    <property type="component" value="Unassembled WGS sequence"/>
</dbReference>
<evidence type="ECO:0000256" key="1">
    <source>
        <dbReference type="SAM" id="MobiDB-lite"/>
    </source>
</evidence>
<reference evidence="2 3" key="1">
    <citation type="submission" date="2015-11" db="EMBL/GenBank/DDBJ databases">
        <title>Draft Genome Sequence of the Type Strain Trueperella bernardiae LCDC 89-0504T, Isolated from Blood Culture.</title>
        <authorList>
            <person name="Bernier A.-M."/>
            <person name="Bernard K."/>
        </authorList>
    </citation>
    <scope>NUCLEOTIDE SEQUENCE [LARGE SCALE GENOMIC DNA]</scope>
    <source>
        <strain evidence="2 3">LCDC 89-0504</strain>
    </source>
</reference>
<dbReference type="EMBL" id="LNIZ01000006">
    <property type="protein sequence ID" value="KTF03822.1"/>
    <property type="molecule type" value="Genomic_DNA"/>
</dbReference>
<dbReference type="AlphaFoldDB" id="A0A0W1KJV7"/>
<organism evidence="2 3">
    <name type="scientific">Trueperella bernardiae</name>
    <dbReference type="NCBI Taxonomy" id="59561"/>
    <lineage>
        <taxon>Bacteria</taxon>
        <taxon>Bacillati</taxon>
        <taxon>Actinomycetota</taxon>
        <taxon>Actinomycetes</taxon>
        <taxon>Actinomycetales</taxon>
        <taxon>Actinomycetaceae</taxon>
        <taxon>Trueperella</taxon>
    </lineage>
</organism>
<comment type="caution">
    <text evidence="2">The sequence shown here is derived from an EMBL/GenBank/DDBJ whole genome shotgun (WGS) entry which is preliminary data.</text>
</comment>
<proteinExistence type="predicted"/>
<accession>A0A0W1KJV7</accession>
<sequence length="233" mass="25571">MATPTKARWCGSCCRTPRSPRRCSASTLTWRVRTASARWTTGARTIPARLWRTPTARGRVRRAYSSRLRWATTGRSRSGSSRAASARTRPATRSRATRRAIATCPTCSGCSRATSSRSITPPSWTRRRPRSTSAATTRPAGAWASASTLGRAPAMVTAPTCSLPSSLRARCIPTCSTRTRRSRLTVTSATLRVSTRCSLSRTRPSRRMGWPTTTTSTCCRRCRRRGLTVACRA</sequence>
<keyword evidence="3" id="KW-1185">Reference proteome</keyword>
<name>A0A0W1KJV7_9ACTO</name>
<feature type="region of interest" description="Disordered" evidence="1">
    <location>
        <begin position="113"/>
        <end position="146"/>
    </location>
</feature>
<evidence type="ECO:0000313" key="3">
    <source>
        <dbReference type="Proteomes" id="UP000054404"/>
    </source>
</evidence>
<feature type="compositionally biased region" description="Low complexity" evidence="1">
    <location>
        <begin position="71"/>
        <end position="89"/>
    </location>
</feature>
<protein>
    <submittedName>
        <fullName evidence="2">Uncharacterized protein</fullName>
    </submittedName>
</protein>
<evidence type="ECO:0000313" key="2">
    <source>
        <dbReference type="EMBL" id="KTF03822.1"/>
    </source>
</evidence>
<feature type="region of interest" description="Disordered" evidence="1">
    <location>
        <begin position="71"/>
        <end position="98"/>
    </location>
</feature>